<name>A0ACC0JM57_CHOFU</name>
<keyword evidence="2" id="KW-1185">Reference proteome</keyword>
<evidence type="ECO:0000313" key="1">
    <source>
        <dbReference type="EMBL" id="KAI8425101.1"/>
    </source>
</evidence>
<reference evidence="1 2" key="1">
    <citation type="journal article" date="2022" name="Genome Biol. Evol.">
        <title>The Spruce Budworm Genome: Reconstructing the Evolutionary History of Antifreeze Proteins.</title>
        <authorList>
            <person name="Beliveau C."/>
            <person name="Gagne P."/>
            <person name="Picq S."/>
            <person name="Vernygora O."/>
            <person name="Keeling C.I."/>
            <person name="Pinkney K."/>
            <person name="Doucet D."/>
            <person name="Wen F."/>
            <person name="Johnston J.S."/>
            <person name="Maaroufi H."/>
            <person name="Boyle B."/>
            <person name="Laroche J."/>
            <person name="Dewar K."/>
            <person name="Juretic N."/>
            <person name="Blackburn G."/>
            <person name="Nisole A."/>
            <person name="Brunet B."/>
            <person name="Brandao M."/>
            <person name="Lumley L."/>
            <person name="Duan J."/>
            <person name="Quan G."/>
            <person name="Lucarotti C.J."/>
            <person name="Roe A.D."/>
            <person name="Sperling F.A.H."/>
            <person name="Levesque R.C."/>
            <person name="Cusson M."/>
        </authorList>
    </citation>
    <scope>NUCLEOTIDE SEQUENCE [LARGE SCALE GENOMIC DNA]</scope>
    <source>
        <strain evidence="1">Glfc:IPQL:Cfum</strain>
    </source>
</reference>
<protein>
    <submittedName>
        <fullName evidence="1">Uncharacterized protein</fullName>
    </submittedName>
</protein>
<evidence type="ECO:0000313" key="2">
    <source>
        <dbReference type="Proteomes" id="UP001064048"/>
    </source>
</evidence>
<comment type="caution">
    <text evidence="1">The sequence shown here is derived from an EMBL/GenBank/DDBJ whole genome shotgun (WGS) entry which is preliminary data.</text>
</comment>
<gene>
    <name evidence="1" type="ORF">MSG28_006960</name>
</gene>
<accession>A0ACC0JM57</accession>
<organism evidence="1 2">
    <name type="scientific">Choristoneura fumiferana</name>
    <name type="common">Spruce budworm moth</name>
    <name type="synonym">Archips fumiferana</name>
    <dbReference type="NCBI Taxonomy" id="7141"/>
    <lineage>
        <taxon>Eukaryota</taxon>
        <taxon>Metazoa</taxon>
        <taxon>Ecdysozoa</taxon>
        <taxon>Arthropoda</taxon>
        <taxon>Hexapoda</taxon>
        <taxon>Insecta</taxon>
        <taxon>Pterygota</taxon>
        <taxon>Neoptera</taxon>
        <taxon>Endopterygota</taxon>
        <taxon>Lepidoptera</taxon>
        <taxon>Glossata</taxon>
        <taxon>Ditrysia</taxon>
        <taxon>Tortricoidea</taxon>
        <taxon>Tortricidae</taxon>
        <taxon>Tortricinae</taxon>
        <taxon>Choristoneura</taxon>
    </lineage>
</organism>
<sequence length="372" mass="40918">MRSRILCFALLAIATSSADQSTCNNDAPCVTLITSCPGLHDRLRQGNTPQLTRLLKSLHCGFDEYSNAMICCPPEFLHSQETSSQSSRFGGVPSQSQGASLLPDTTVCGVQNDDRIVGGTFTEIDEHPWMALLRYDKSRDWGFYCGGVLISSKYVLTAAHCVKGKDLPRDWRLSQVRLGEWNTSSSIDCSDGDCAATPQDVPIEEIIAHEGYDPYDDNQHNDLALLRLARAVQYSAWVKPICLPSTNALKTAMWEDYDLEVAGWGKTEYRSESNVKLKVRVPVVTTSECQLVYSRSNRRVINRQLCAGGAAGHDSCRGDSGGPLMGRLPRVNNWIIVGVVSYGPTPCGTAGWPGVYTRVGAYVDWIMTKLRP</sequence>
<proteinExistence type="predicted"/>
<dbReference type="EMBL" id="CM046111">
    <property type="protein sequence ID" value="KAI8425101.1"/>
    <property type="molecule type" value="Genomic_DNA"/>
</dbReference>
<dbReference type="Proteomes" id="UP001064048">
    <property type="component" value="Chromosome 11"/>
</dbReference>